<protein>
    <recommendedName>
        <fullName evidence="12">G-protein coupled receptors family 1 profile domain-containing protein</fullName>
    </recommendedName>
</protein>
<keyword evidence="4 11" id="KW-1133">Transmembrane helix</keyword>
<evidence type="ECO:0000256" key="6">
    <source>
        <dbReference type="ARBA" id="ARBA00023136"/>
    </source>
</evidence>
<dbReference type="Pfam" id="PF00001">
    <property type="entry name" value="7tm_1"/>
    <property type="match status" value="1"/>
</dbReference>
<accession>A0AAD7T5Y0</accession>
<keyword evidence="14" id="KW-1185">Reference proteome</keyword>
<keyword evidence="10" id="KW-0807">Transducer</keyword>
<feature type="transmembrane region" description="Helical" evidence="11">
    <location>
        <begin position="115"/>
        <end position="136"/>
    </location>
</feature>
<evidence type="ECO:0000313" key="13">
    <source>
        <dbReference type="EMBL" id="KAJ8414603.1"/>
    </source>
</evidence>
<dbReference type="SUPFAM" id="SSF81321">
    <property type="entry name" value="Family A G protein-coupled receptor-like"/>
    <property type="match status" value="1"/>
</dbReference>
<evidence type="ECO:0000256" key="8">
    <source>
        <dbReference type="ARBA" id="ARBA00023170"/>
    </source>
</evidence>
<dbReference type="PRINTS" id="PR01649">
    <property type="entry name" value="PSYCHOSINER"/>
</dbReference>
<dbReference type="GO" id="GO:0004930">
    <property type="term" value="F:G protein-coupled receptor activity"/>
    <property type="evidence" value="ECO:0007669"/>
    <property type="project" value="UniProtKB-KW"/>
</dbReference>
<comment type="caution">
    <text evidence="13">The sequence shown here is derived from an EMBL/GenBank/DDBJ whole genome shotgun (WGS) entry which is preliminary data.</text>
</comment>
<dbReference type="InterPro" id="IPR017452">
    <property type="entry name" value="GPCR_Rhodpsn_7TM"/>
</dbReference>
<dbReference type="PANTHER" id="PTHR24234">
    <property type="entry name" value="LYSOPHOSPHATIDIC ACID RECEPTOR 5/SPHINGOSYLPHOSPHORYLCHOLINE RECEPTOR"/>
    <property type="match status" value="1"/>
</dbReference>
<reference evidence="13" key="1">
    <citation type="journal article" date="2023" name="Science">
        <title>Genome structures resolve the early diversification of teleost fishes.</title>
        <authorList>
            <person name="Parey E."/>
            <person name="Louis A."/>
            <person name="Montfort J."/>
            <person name="Bouchez O."/>
            <person name="Roques C."/>
            <person name="Iampietro C."/>
            <person name="Lluch J."/>
            <person name="Castinel A."/>
            <person name="Donnadieu C."/>
            <person name="Desvignes T."/>
            <person name="Floi Bucao C."/>
            <person name="Jouanno E."/>
            <person name="Wen M."/>
            <person name="Mejri S."/>
            <person name="Dirks R."/>
            <person name="Jansen H."/>
            <person name="Henkel C."/>
            <person name="Chen W.J."/>
            <person name="Zahm M."/>
            <person name="Cabau C."/>
            <person name="Klopp C."/>
            <person name="Thompson A.W."/>
            <person name="Robinson-Rechavi M."/>
            <person name="Braasch I."/>
            <person name="Lecointre G."/>
            <person name="Bobe J."/>
            <person name="Postlethwait J.H."/>
            <person name="Berthelot C."/>
            <person name="Roest Crollius H."/>
            <person name="Guiguen Y."/>
        </authorList>
    </citation>
    <scope>NUCLEOTIDE SEQUENCE</scope>
    <source>
        <strain evidence="13">NC1722</strain>
    </source>
</reference>
<name>A0AAD7T5Y0_9TELE</name>
<keyword evidence="8" id="KW-0675">Receptor</keyword>
<keyword evidence="3 11" id="KW-0812">Transmembrane</keyword>
<dbReference type="Proteomes" id="UP001221898">
    <property type="component" value="Unassembled WGS sequence"/>
</dbReference>
<evidence type="ECO:0000256" key="5">
    <source>
        <dbReference type="ARBA" id="ARBA00023040"/>
    </source>
</evidence>
<keyword evidence="9" id="KW-0325">Glycoprotein</keyword>
<dbReference type="Gene3D" id="1.20.1070.10">
    <property type="entry name" value="Rhodopsin 7-helix transmembrane proteins"/>
    <property type="match status" value="1"/>
</dbReference>
<keyword evidence="7" id="KW-1015">Disulfide bond</keyword>
<proteinExistence type="predicted"/>
<comment type="subcellular location">
    <subcellularLocation>
        <location evidence="1">Cell membrane</location>
        <topology evidence="1">Multi-pass membrane protein</topology>
    </subcellularLocation>
</comment>
<evidence type="ECO:0000256" key="11">
    <source>
        <dbReference type="SAM" id="Phobius"/>
    </source>
</evidence>
<keyword evidence="5" id="KW-0297">G-protein coupled receptor</keyword>
<evidence type="ECO:0000256" key="2">
    <source>
        <dbReference type="ARBA" id="ARBA00022475"/>
    </source>
</evidence>
<feature type="transmembrane region" description="Helical" evidence="11">
    <location>
        <begin position="36"/>
        <end position="56"/>
    </location>
</feature>
<sequence length="334" mass="36318">MFPAVYGAVFAVGLPANVAGLAVVTQLLRRGNVLGVYLLNLCVSDLLYVASLPVWVAYTHRGGDWPFSRATCKAAAFISGANMYATIAFLGCIAADRSVATVFPLAARSVRSSRAAALVSLSIWLVVAAPHGVLLARPGLFFNDIEDNVTLCLDMFPLDNWRAHFNYYLVCAVFAIALLLLLASYCAIIRAVRLSIGLSPAQKRRLVSLLLGLIAIFVACYLPYHVVCFIRSYRSDVGACSCASESRLRPLHRVFSALTSLSAALDPFLNIFVSEDFKRDVRRVLVAIRPCCRRLAGARRRADKLRTATVTTVTKEQALDLRGLPSAGERSNSS</sequence>
<dbReference type="PROSITE" id="PS50262">
    <property type="entry name" value="G_PROTEIN_RECEP_F1_2"/>
    <property type="match status" value="1"/>
</dbReference>
<keyword evidence="6 11" id="KW-0472">Membrane</keyword>
<feature type="transmembrane region" description="Helical" evidence="11">
    <location>
        <begin position="6"/>
        <end position="24"/>
    </location>
</feature>
<evidence type="ECO:0000313" key="14">
    <source>
        <dbReference type="Proteomes" id="UP001221898"/>
    </source>
</evidence>
<evidence type="ECO:0000256" key="10">
    <source>
        <dbReference type="ARBA" id="ARBA00023224"/>
    </source>
</evidence>
<dbReference type="EMBL" id="JAINUG010000012">
    <property type="protein sequence ID" value="KAJ8414603.1"/>
    <property type="molecule type" value="Genomic_DNA"/>
</dbReference>
<evidence type="ECO:0000256" key="9">
    <source>
        <dbReference type="ARBA" id="ARBA00023180"/>
    </source>
</evidence>
<dbReference type="InterPro" id="IPR005464">
    <property type="entry name" value="Psych_rcpt"/>
</dbReference>
<dbReference type="GO" id="GO:0005886">
    <property type="term" value="C:plasma membrane"/>
    <property type="evidence" value="ECO:0007669"/>
    <property type="project" value="UniProtKB-SubCell"/>
</dbReference>
<feature type="transmembrane region" description="Helical" evidence="11">
    <location>
        <begin position="206"/>
        <end position="224"/>
    </location>
</feature>
<evidence type="ECO:0000256" key="1">
    <source>
        <dbReference type="ARBA" id="ARBA00004651"/>
    </source>
</evidence>
<evidence type="ECO:0000259" key="12">
    <source>
        <dbReference type="PROSITE" id="PS50262"/>
    </source>
</evidence>
<gene>
    <name evidence="13" type="ORF">AAFF_G00038050</name>
</gene>
<evidence type="ECO:0000256" key="7">
    <source>
        <dbReference type="ARBA" id="ARBA00023157"/>
    </source>
</evidence>
<organism evidence="13 14">
    <name type="scientific">Aldrovandia affinis</name>
    <dbReference type="NCBI Taxonomy" id="143900"/>
    <lineage>
        <taxon>Eukaryota</taxon>
        <taxon>Metazoa</taxon>
        <taxon>Chordata</taxon>
        <taxon>Craniata</taxon>
        <taxon>Vertebrata</taxon>
        <taxon>Euteleostomi</taxon>
        <taxon>Actinopterygii</taxon>
        <taxon>Neopterygii</taxon>
        <taxon>Teleostei</taxon>
        <taxon>Notacanthiformes</taxon>
        <taxon>Halosauridae</taxon>
        <taxon>Aldrovandia</taxon>
    </lineage>
</organism>
<dbReference type="PRINTS" id="PR00237">
    <property type="entry name" value="GPCRRHODOPSN"/>
</dbReference>
<dbReference type="AlphaFoldDB" id="A0AAD7T5Y0"/>
<evidence type="ECO:0000256" key="4">
    <source>
        <dbReference type="ARBA" id="ARBA00022989"/>
    </source>
</evidence>
<evidence type="ECO:0000256" key="3">
    <source>
        <dbReference type="ARBA" id="ARBA00022692"/>
    </source>
</evidence>
<feature type="domain" description="G-protein coupled receptors family 1 profile" evidence="12">
    <location>
        <begin position="16"/>
        <end position="270"/>
    </location>
</feature>
<feature type="transmembrane region" description="Helical" evidence="11">
    <location>
        <begin position="76"/>
        <end position="95"/>
    </location>
</feature>
<keyword evidence="2" id="KW-1003">Cell membrane</keyword>
<dbReference type="InterPro" id="IPR000276">
    <property type="entry name" value="GPCR_Rhodpsn"/>
</dbReference>
<feature type="transmembrane region" description="Helical" evidence="11">
    <location>
        <begin position="165"/>
        <end position="185"/>
    </location>
</feature>
<dbReference type="PANTHER" id="PTHR24234:SF12">
    <property type="entry name" value="NOVEL 7 TRANSMEMBRANE RECEPTOR (RHODOPSIN FAMILY) PROTEIN"/>
    <property type="match status" value="1"/>
</dbReference>